<feature type="compositionally biased region" description="Polar residues" evidence="1">
    <location>
        <begin position="82"/>
        <end position="95"/>
    </location>
</feature>
<keyword evidence="3" id="KW-1185">Reference proteome</keyword>
<dbReference type="EMBL" id="KN823119">
    <property type="protein sequence ID" value="KIO22082.1"/>
    <property type="molecule type" value="Genomic_DNA"/>
</dbReference>
<evidence type="ECO:0000256" key="1">
    <source>
        <dbReference type="SAM" id="MobiDB-lite"/>
    </source>
</evidence>
<reference evidence="3" key="2">
    <citation type="submission" date="2015-01" db="EMBL/GenBank/DDBJ databases">
        <title>Evolutionary Origins and Diversification of the Mycorrhizal Mutualists.</title>
        <authorList>
            <consortium name="DOE Joint Genome Institute"/>
            <consortium name="Mycorrhizal Genomics Consortium"/>
            <person name="Kohler A."/>
            <person name="Kuo A."/>
            <person name="Nagy L.G."/>
            <person name="Floudas D."/>
            <person name="Copeland A."/>
            <person name="Barry K.W."/>
            <person name="Cichocki N."/>
            <person name="Veneault-Fourrey C."/>
            <person name="LaButti K."/>
            <person name="Lindquist E.A."/>
            <person name="Lipzen A."/>
            <person name="Lundell T."/>
            <person name="Morin E."/>
            <person name="Murat C."/>
            <person name="Riley R."/>
            <person name="Ohm R."/>
            <person name="Sun H."/>
            <person name="Tunlid A."/>
            <person name="Henrissat B."/>
            <person name="Grigoriev I.V."/>
            <person name="Hibbett D.S."/>
            <person name="Martin F."/>
        </authorList>
    </citation>
    <scope>NUCLEOTIDE SEQUENCE [LARGE SCALE GENOMIC DNA]</scope>
    <source>
        <strain evidence="3">MUT 4182</strain>
    </source>
</reference>
<accession>A0A0C3LL32</accession>
<proteinExistence type="predicted"/>
<protein>
    <submittedName>
        <fullName evidence="2">Uncharacterized protein</fullName>
    </submittedName>
</protein>
<reference evidence="2 3" key="1">
    <citation type="submission" date="2014-04" db="EMBL/GenBank/DDBJ databases">
        <authorList>
            <consortium name="DOE Joint Genome Institute"/>
            <person name="Kuo A."/>
            <person name="Girlanda M."/>
            <person name="Perotto S."/>
            <person name="Kohler A."/>
            <person name="Nagy L.G."/>
            <person name="Floudas D."/>
            <person name="Copeland A."/>
            <person name="Barry K.W."/>
            <person name="Cichocki N."/>
            <person name="Veneault-Fourrey C."/>
            <person name="LaButti K."/>
            <person name="Lindquist E.A."/>
            <person name="Lipzen A."/>
            <person name="Lundell T."/>
            <person name="Morin E."/>
            <person name="Murat C."/>
            <person name="Sun H."/>
            <person name="Tunlid A."/>
            <person name="Henrissat B."/>
            <person name="Grigoriev I.V."/>
            <person name="Hibbett D.S."/>
            <person name="Martin F."/>
            <person name="Nordberg H.P."/>
            <person name="Cantor M.N."/>
            <person name="Hua S.X."/>
        </authorList>
    </citation>
    <scope>NUCLEOTIDE SEQUENCE [LARGE SCALE GENOMIC DNA]</scope>
    <source>
        <strain evidence="2 3">MUT 4182</strain>
    </source>
</reference>
<evidence type="ECO:0000313" key="3">
    <source>
        <dbReference type="Proteomes" id="UP000054248"/>
    </source>
</evidence>
<dbReference type="HOGENOM" id="CLU_2252034_0_0_1"/>
<name>A0A0C3LL32_9AGAM</name>
<organism evidence="2 3">
    <name type="scientific">Tulasnella calospora MUT 4182</name>
    <dbReference type="NCBI Taxonomy" id="1051891"/>
    <lineage>
        <taxon>Eukaryota</taxon>
        <taxon>Fungi</taxon>
        <taxon>Dikarya</taxon>
        <taxon>Basidiomycota</taxon>
        <taxon>Agaricomycotina</taxon>
        <taxon>Agaricomycetes</taxon>
        <taxon>Cantharellales</taxon>
        <taxon>Tulasnellaceae</taxon>
        <taxon>Tulasnella</taxon>
    </lineage>
</organism>
<evidence type="ECO:0000313" key="2">
    <source>
        <dbReference type="EMBL" id="KIO22082.1"/>
    </source>
</evidence>
<sequence>MQDTPPVSLGTIIKRSSTPDAVSKVGAWMNAVPLEVTEEDPTSNDPDPSNPPVAPETTRYRVASRNRECMDYVDDIRDPFTETHNLLSHNTSSGRSFGRNEEAI</sequence>
<feature type="region of interest" description="Disordered" evidence="1">
    <location>
        <begin position="82"/>
        <end position="104"/>
    </location>
</feature>
<dbReference type="AlphaFoldDB" id="A0A0C3LL32"/>
<dbReference type="Proteomes" id="UP000054248">
    <property type="component" value="Unassembled WGS sequence"/>
</dbReference>
<gene>
    <name evidence="2" type="ORF">M407DRAFT_120839</name>
</gene>
<feature type="region of interest" description="Disordered" evidence="1">
    <location>
        <begin position="34"/>
        <end position="62"/>
    </location>
</feature>